<evidence type="ECO:0000313" key="1">
    <source>
        <dbReference type="EMBL" id="CUO08747.1"/>
    </source>
</evidence>
<evidence type="ECO:0000313" key="2">
    <source>
        <dbReference type="Proteomes" id="UP000095488"/>
    </source>
</evidence>
<dbReference type="EMBL" id="CYZR01000006">
    <property type="protein sequence ID" value="CUO08747.1"/>
    <property type="molecule type" value="Genomic_DNA"/>
</dbReference>
<dbReference type="Proteomes" id="UP000095488">
    <property type="component" value="Unassembled WGS sequence"/>
</dbReference>
<protein>
    <submittedName>
        <fullName evidence="1">Uncharacterized protein</fullName>
    </submittedName>
</protein>
<reference evidence="1 2" key="1">
    <citation type="submission" date="2015-09" db="EMBL/GenBank/DDBJ databases">
        <authorList>
            <consortium name="Pathogen Informatics"/>
        </authorList>
    </citation>
    <scope>NUCLEOTIDE SEQUENCE [LARGE SCALE GENOMIC DNA]</scope>
    <source>
        <strain evidence="1 2">2789STDY5834858</strain>
    </source>
</reference>
<dbReference type="RefSeq" id="WP_055259756.1">
    <property type="nucleotide sequence ID" value="NZ_BCMV01000061.1"/>
</dbReference>
<comment type="caution">
    <text evidence="1">The sequence shown here is derived from an EMBL/GenBank/DDBJ whole genome shotgun (WGS) entry which is preliminary data.</text>
</comment>
<keyword evidence="2" id="KW-1185">Reference proteome</keyword>
<proteinExistence type="predicted"/>
<organism evidence="1 2">
    <name type="scientific">Sarcina ventriculi</name>
    <name type="common">Clostridium ventriculi</name>
    <dbReference type="NCBI Taxonomy" id="1267"/>
    <lineage>
        <taxon>Bacteria</taxon>
        <taxon>Bacillati</taxon>
        <taxon>Bacillota</taxon>
        <taxon>Clostridia</taxon>
        <taxon>Eubacteriales</taxon>
        <taxon>Clostridiaceae</taxon>
        <taxon>Sarcina</taxon>
    </lineage>
</organism>
<gene>
    <name evidence="1" type="ORF">ERS852473_01856</name>
</gene>
<accession>A0ABM9URN6</accession>
<name>A0ABM9URN6_SARVE</name>
<sequence>MKEKMVRLSQLNLSGLLESSIKSVENDFKEKYLNENESLSDYGFNRNDIINSYIELFTNENKDIFIPFAYKKVGFGDDIYLLDGNKIFNNNNSADIGDLKLSYTSDIGFLLSHADNDCVIIKVGYAIDNQTSGFKAKENVGVLKPKMQCYLNRFLSA</sequence>